<feature type="compositionally biased region" description="Low complexity" evidence="1">
    <location>
        <begin position="526"/>
        <end position="541"/>
    </location>
</feature>
<evidence type="ECO:0000313" key="3">
    <source>
        <dbReference type="Proteomes" id="UP000024376"/>
    </source>
</evidence>
<proteinExistence type="predicted"/>
<evidence type="ECO:0000313" key="2">
    <source>
        <dbReference type="EMBL" id="ETS03697.1"/>
    </source>
</evidence>
<sequence>MSSSAQLLSLPQEIIRCICHLIFPLRGEKDGSDGPKDLSLFSRTCKQFHDAATPVVYSRFLAPPSNSMRVCLNFLTTLCRRPELGEFVQELSFEISSFADVNINRLPILSEAAARLGVDLGPPPRQHTFEMLAQLIIAHTPNVRLINFYADQFIRRPTSGPRVLDQLARKRQMFFRKLEGLTIKHFHTPSFSIEHYAGLIVLSPRLRQLVVEPSSPLDHPWINPNANNLPYLSTVRRLALNLGNMDRDQMRRIVHACGPLELFHHFYSMLYSERRPSVTPAEMVRILERHVDTLGELKLDLAWRHRDRLSEFYASPLCLEGEQIRSLRAFSSLKTLQLDGSCFLFPNKFDEDYHENYFIQLLPKSIQTFKITIALPGTIENLRTVAMSIGQFPHLMKVRVKNQLFCRVTMQNVFFIWQDMTALGRMMRKLGIDFDQKCSLFGIPPSPSPSIADTSSPESGSYYSSEGETVSPLPHQEASSSDSENPGGDASDAGAPGAVEPDVEASHVDGPGANGSGSDEPDANEPDANGPDAVGPDADAALQQASTGLIDEEDLYD</sequence>
<evidence type="ECO:0008006" key="4">
    <source>
        <dbReference type="Google" id="ProtNLM"/>
    </source>
</evidence>
<dbReference type="Proteomes" id="UP000024376">
    <property type="component" value="Unassembled WGS sequence"/>
</dbReference>
<dbReference type="EMBL" id="KI911142">
    <property type="protein sequence ID" value="ETS03697.1"/>
    <property type="molecule type" value="Genomic_DNA"/>
</dbReference>
<feature type="compositionally biased region" description="Low complexity" evidence="1">
    <location>
        <begin position="455"/>
        <end position="468"/>
    </location>
</feature>
<feature type="compositionally biased region" description="Low complexity" evidence="1">
    <location>
        <begin position="486"/>
        <end position="498"/>
    </location>
</feature>
<organism evidence="2 3">
    <name type="scientific">Hypocrea jecorina (strain ATCC 56765 / BCRC 32924 / NRRL 11460 / Rut C-30)</name>
    <name type="common">Trichoderma reesei</name>
    <dbReference type="NCBI Taxonomy" id="1344414"/>
    <lineage>
        <taxon>Eukaryota</taxon>
        <taxon>Fungi</taxon>
        <taxon>Dikarya</taxon>
        <taxon>Ascomycota</taxon>
        <taxon>Pezizomycotina</taxon>
        <taxon>Sordariomycetes</taxon>
        <taxon>Hypocreomycetidae</taxon>
        <taxon>Hypocreales</taxon>
        <taxon>Hypocreaceae</taxon>
        <taxon>Trichoderma</taxon>
    </lineage>
</organism>
<dbReference type="OrthoDB" id="2520703at2759"/>
<dbReference type="AlphaFoldDB" id="A0A024SHM6"/>
<gene>
    <name evidence="2" type="ORF">M419DRAFT_6809</name>
</gene>
<reference evidence="3" key="1">
    <citation type="journal article" date="2013" name="Ind. Biotechnol.">
        <title>Comparative genomics analysis of Trichoderma reesei strains.</title>
        <authorList>
            <person name="Koike H."/>
            <person name="Aerts A."/>
            <person name="LaButti K."/>
            <person name="Grigoriev I.V."/>
            <person name="Baker S.E."/>
        </authorList>
    </citation>
    <scope>NUCLEOTIDE SEQUENCE [LARGE SCALE GENOMIC DNA]</scope>
    <source>
        <strain evidence="3">ATCC 56765 / BCRC 32924 / NRRL 11460 / Rut C-30</strain>
    </source>
</reference>
<evidence type="ECO:0000256" key="1">
    <source>
        <dbReference type="SAM" id="MobiDB-lite"/>
    </source>
</evidence>
<accession>A0A024SHM6</accession>
<dbReference type="HOGENOM" id="CLU_035920_0_0_1"/>
<feature type="region of interest" description="Disordered" evidence="1">
    <location>
        <begin position="445"/>
        <end position="557"/>
    </location>
</feature>
<dbReference type="KEGG" id="trr:M419DRAFT_6809"/>
<protein>
    <recommendedName>
        <fullName evidence="4">F-box domain-containing protein</fullName>
    </recommendedName>
</protein>
<name>A0A024SHM6_HYPJR</name>